<comment type="similarity">
    <text evidence="1">Belongs to the GST superfamily. HSP26 family.</text>
</comment>
<dbReference type="InterPro" id="IPR036282">
    <property type="entry name" value="Glutathione-S-Trfase_C_sf"/>
</dbReference>
<dbReference type="PANTHER" id="PTHR44328">
    <property type="entry name" value="GLUTATHIONE S-TRANSFERASE L1"/>
    <property type="match status" value="1"/>
</dbReference>
<dbReference type="Pfam" id="PF13410">
    <property type="entry name" value="GST_C_2"/>
    <property type="match status" value="3"/>
</dbReference>
<dbReference type="InterPro" id="IPR040079">
    <property type="entry name" value="Glutathione_S-Trfase"/>
</dbReference>
<feature type="domain" description="GST N-terminal" evidence="2">
    <location>
        <begin position="94"/>
        <end position="175"/>
    </location>
</feature>
<evidence type="ECO:0000313" key="3">
    <source>
        <dbReference type="EMBL" id="KAH0454199.1"/>
    </source>
</evidence>
<accession>A0AAV7FX83</accession>
<dbReference type="GO" id="GO:0004364">
    <property type="term" value="F:glutathione transferase activity"/>
    <property type="evidence" value="ECO:0007669"/>
    <property type="project" value="InterPro"/>
</dbReference>
<evidence type="ECO:0000313" key="4">
    <source>
        <dbReference type="Proteomes" id="UP000775213"/>
    </source>
</evidence>
<dbReference type="FunFam" id="1.20.1050.10:FF:000041">
    <property type="entry name" value="Lambda class glutathione S-transferase"/>
    <property type="match status" value="3"/>
</dbReference>
<dbReference type="Gene3D" id="3.40.30.10">
    <property type="entry name" value="Glutaredoxin"/>
    <property type="match status" value="3"/>
</dbReference>
<dbReference type="SFLD" id="SFLDS00019">
    <property type="entry name" value="Glutathione_Transferase_(cytos"/>
    <property type="match status" value="3"/>
</dbReference>
<protein>
    <recommendedName>
        <fullName evidence="2">GST N-terminal domain-containing protein</fullName>
    </recommendedName>
</protein>
<dbReference type="InterPro" id="IPR044629">
    <property type="entry name" value="GSTL1/2/3"/>
</dbReference>
<name>A0AAV7FX83_DENCH</name>
<feature type="domain" description="GST N-terminal" evidence="2">
    <location>
        <begin position="358"/>
        <end position="439"/>
    </location>
</feature>
<dbReference type="Pfam" id="PF13417">
    <property type="entry name" value="GST_N_3"/>
    <property type="match status" value="3"/>
</dbReference>
<evidence type="ECO:0000256" key="1">
    <source>
        <dbReference type="ARBA" id="ARBA00009929"/>
    </source>
</evidence>
<dbReference type="InterPro" id="IPR004045">
    <property type="entry name" value="Glutathione_S-Trfase_N"/>
</dbReference>
<keyword evidence="4" id="KW-1185">Reference proteome</keyword>
<dbReference type="SUPFAM" id="SSF47616">
    <property type="entry name" value="GST C-terminal domain-like"/>
    <property type="match status" value="3"/>
</dbReference>
<dbReference type="FunFam" id="3.40.30.10:FF:000091">
    <property type="entry name" value="Glutathione S-transferase L2, chloroplastic"/>
    <property type="match status" value="2"/>
</dbReference>
<dbReference type="AlphaFoldDB" id="A0AAV7FX83"/>
<comment type="caution">
    <text evidence="3">The sequence shown here is derived from an EMBL/GenBank/DDBJ whole genome shotgun (WGS) entry which is preliminary data.</text>
</comment>
<dbReference type="CDD" id="cd03203">
    <property type="entry name" value="GST_C_Lambda"/>
    <property type="match status" value="1"/>
</dbReference>
<dbReference type="SUPFAM" id="SSF52833">
    <property type="entry name" value="Thioredoxin-like"/>
    <property type="match status" value="3"/>
</dbReference>
<dbReference type="PANTHER" id="PTHR44328:SF16">
    <property type="entry name" value="PROTEIN IN2-1 HOMOLOG B"/>
    <property type="match status" value="1"/>
</dbReference>
<gene>
    <name evidence="3" type="ORF">IEQ34_016123</name>
</gene>
<dbReference type="SFLD" id="SFLDG00358">
    <property type="entry name" value="Main_(cytGST)"/>
    <property type="match status" value="2"/>
</dbReference>
<sequence length="975" mass="112852">MEAVRSFLPSPMTFSRTNFPERCHNCFLKSRSPFSLPFYKSKLGSFASHLHIIPLQHERRFKFFAMAAAVASYTKEELPPSLDATAEPPALFDGTTRLYISYVCPFAQRTWIARNYKGLQDKIKLVPIDLQNRPAWYKEKVYSVNKVPSLEHNNEVKGESLDLLKYIDEHFEGPSLLPDDPEKKKFAEELLAFTDSFNGALYRDLPAKGDVSEEVDAAFNKIEEYLSKFDDGPFFLGQFSLVDIAYAPFIERFQLLFADIKNYDITKGRPKLALWIEELNKIDAYSQTRINPQELIATTKKRFGVSRWVLRRPSTSPELKHKRSVFCFAMAAAVAGNTKEELPLPLDASAELPALFDGTTRLYISYTCPYAQRIWIARNYKGLQEKIRLVPIDLQNRPAWYKEKVYSGNKVPSLEHNNEVRGESLDLLKYLDEHFEGPSMLPDDPEKKKFAEELLAYCESVIGASYRELTAKGDVSEEVVAAFNKIEESLSKFDDGPFFLGQFSVVDIAYAPIIERIQLFFSALRNYDITNGRPKLAVWIEELNKIDAYSQTRRDPQELIAGAKKKLGYEAEAREGLVALPWPQPSPEVTRRSYLRLWMLLRSRLLCLMEQRAYICPFAQRTWIARNYKGLQDKIKLVPLDLQNRPDWYKEKVYPGNKVPSLEHNNEVKGESLDLVKYIDEHFEGPSLFPDDPEKKKFAEELLAYSDSFNVASFRDFPAKGDVSEGVEAAFNKIEESLSKFDGGPFFLGQFSVVDIAYAPFIERFQLFLAEFKNYDITKSRPKLALWIEELNKIDAYTQTKRDSQELIASAKKKFGETLEIFKYFLSNWYQSNDLGTSAAEIQKFQWDFWHSEKVFLCFVEERMAGKKVEVLEGEFGQLKLDLEGKFLEISTNNERLEGRFSAMEEMMKKLLEMKTNPTTSEETLEIFKYFLSHSCSSRYWCRIWNFNVIHLPLIVFTKIFFCYSHIIYDVNNIY</sequence>
<organism evidence="3 4">
    <name type="scientific">Dendrobium chrysotoxum</name>
    <name type="common">Orchid</name>
    <dbReference type="NCBI Taxonomy" id="161865"/>
    <lineage>
        <taxon>Eukaryota</taxon>
        <taxon>Viridiplantae</taxon>
        <taxon>Streptophyta</taxon>
        <taxon>Embryophyta</taxon>
        <taxon>Tracheophyta</taxon>
        <taxon>Spermatophyta</taxon>
        <taxon>Magnoliopsida</taxon>
        <taxon>Liliopsida</taxon>
        <taxon>Asparagales</taxon>
        <taxon>Orchidaceae</taxon>
        <taxon>Epidendroideae</taxon>
        <taxon>Malaxideae</taxon>
        <taxon>Dendrobiinae</taxon>
        <taxon>Dendrobium</taxon>
    </lineage>
</organism>
<dbReference type="EMBL" id="JAGFBR010000015">
    <property type="protein sequence ID" value="KAH0454199.1"/>
    <property type="molecule type" value="Genomic_DNA"/>
</dbReference>
<dbReference type="Gene3D" id="1.20.1050.10">
    <property type="match status" value="3"/>
</dbReference>
<proteinExistence type="inferred from homology"/>
<reference evidence="3 4" key="1">
    <citation type="journal article" date="2021" name="Hortic Res">
        <title>Chromosome-scale assembly of the Dendrobium chrysotoxum genome enhances the understanding of orchid evolution.</title>
        <authorList>
            <person name="Zhang Y."/>
            <person name="Zhang G.Q."/>
            <person name="Zhang D."/>
            <person name="Liu X.D."/>
            <person name="Xu X.Y."/>
            <person name="Sun W.H."/>
            <person name="Yu X."/>
            <person name="Zhu X."/>
            <person name="Wang Z.W."/>
            <person name="Zhao X."/>
            <person name="Zhong W.Y."/>
            <person name="Chen H."/>
            <person name="Yin W.L."/>
            <person name="Huang T."/>
            <person name="Niu S.C."/>
            <person name="Liu Z.J."/>
        </authorList>
    </citation>
    <scope>NUCLEOTIDE SEQUENCE [LARGE SCALE GENOMIC DNA]</scope>
    <source>
        <strain evidence="3">Lindl</strain>
    </source>
</reference>
<dbReference type="Proteomes" id="UP000775213">
    <property type="component" value="Unassembled WGS sequence"/>
</dbReference>
<feature type="domain" description="GST N-terminal" evidence="2">
    <location>
        <begin position="606"/>
        <end position="687"/>
    </location>
</feature>
<dbReference type="PROSITE" id="PS50404">
    <property type="entry name" value="GST_NTER"/>
    <property type="match status" value="3"/>
</dbReference>
<dbReference type="InterPro" id="IPR036249">
    <property type="entry name" value="Thioredoxin-like_sf"/>
</dbReference>
<evidence type="ECO:0000259" key="2">
    <source>
        <dbReference type="PROSITE" id="PS50404"/>
    </source>
</evidence>